<feature type="non-terminal residue" evidence="2">
    <location>
        <position position="155"/>
    </location>
</feature>
<reference evidence="2" key="1">
    <citation type="submission" date="2018-05" db="EMBL/GenBank/DDBJ databases">
        <authorList>
            <person name="Lanie J.A."/>
            <person name="Ng W.-L."/>
            <person name="Kazmierczak K.M."/>
            <person name="Andrzejewski T.M."/>
            <person name="Davidsen T.M."/>
            <person name="Wayne K.J."/>
            <person name="Tettelin H."/>
            <person name="Glass J.I."/>
            <person name="Rusch D."/>
            <person name="Podicherti R."/>
            <person name="Tsui H.-C.T."/>
            <person name="Winkler M.E."/>
        </authorList>
    </citation>
    <scope>NUCLEOTIDE SEQUENCE</scope>
</reference>
<evidence type="ECO:0000259" key="1">
    <source>
        <dbReference type="Pfam" id="PF23357"/>
    </source>
</evidence>
<dbReference type="Pfam" id="PF23357">
    <property type="entry name" value="DUF7088"/>
    <property type="match status" value="1"/>
</dbReference>
<gene>
    <name evidence="2" type="ORF">METZ01_LOCUS238370</name>
</gene>
<sequence length="155" mass="17209">MSNWRGDKKTLFASFALGLAILLLISVNLLSNSVFRNLRVDLTQDKLFTLSEGTEKMLSGLEEPILLRLYFSQDLANEYPSIRDYARRVQDILAEYVAVSGGTIKYEMMNPEPFSDTEDDAVGFGLQGVPVNTGGDRLYFGLVGTNTVDEVSVIE</sequence>
<feature type="domain" description="DUF7088" evidence="1">
    <location>
        <begin position="44"/>
        <end position="144"/>
    </location>
</feature>
<proteinExistence type="predicted"/>
<dbReference type="AlphaFoldDB" id="A0A382HE11"/>
<dbReference type="InterPro" id="IPR055396">
    <property type="entry name" value="DUF7088"/>
</dbReference>
<protein>
    <recommendedName>
        <fullName evidence="1">DUF7088 domain-containing protein</fullName>
    </recommendedName>
</protein>
<organism evidence="2">
    <name type="scientific">marine metagenome</name>
    <dbReference type="NCBI Taxonomy" id="408172"/>
    <lineage>
        <taxon>unclassified sequences</taxon>
        <taxon>metagenomes</taxon>
        <taxon>ecological metagenomes</taxon>
    </lineage>
</organism>
<accession>A0A382HE11</accession>
<name>A0A382HE11_9ZZZZ</name>
<dbReference type="EMBL" id="UINC01060716">
    <property type="protein sequence ID" value="SVB85516.1"/>
    <property type="molecule type" value="Genomic_DNA"/>
</dbReference>
<evidence type="ECO:0000313" key="2">
    <source>
        <dbReference type="EMBL" id="SVB85516.1"/>
    </source>
</evidence>